<organism evidence="8 9">
    <name type="scientific">Botrytis byssoidea</name>
    <dbReference type="NCBI Taxonomy" id="139641"/>
    <lineage>
        <taxon>Eukaryota</taxon>
        <taxon>Fungi</taxon>
        <taxon>Dikarya</taxon>
        <taxon>Ascomycota</taxon>
        <taxon>Pezizomycotina</taxon>
        <taxon>Leotiomycetes</taxon>
        <taxon>Helotiales</taxon>
        <taxon>Sclerotiniaceae</taxon>
        <taxon>Botrytis</taxon>
    </lineage>
</organism>
<dbReference type="PANTHER" id="PTHR23501:SF43">
    <property type="entry name" value="MULTIDRUG TRANSPORTER, PUTATIVE (AFU_ORTHOLOGUE AFUA_6G03040)-RELATED"/>
    <property type="match status" value="1"/>
</dbReference>
<dbReference type="InterPro" id="IPR020846">
    <property type="entry name" value="MFS_dom"/>
</dbReference>
<evidence type="ECO:0000313" key="9">
    <source>
        <dbReference type="Proteomes" id="UP000710849"/>
    </source>
</evidence>
<dbReference type="GO" id="GO:0022857">
    <property type="term" value="F:transmembrane transporter activity"/>
    <property type="evidence" value="ECO:0007669"/>
    <property type="project" value="InterPro"/>
</dbReference>
<evidence type="ECO:0000256" key="2">
    <source>
        <dbReference type="ARBA" id="ARBA00022692"/>
    </source>
</evidence>
<dbReference type="Gene3D" id="1.20.1720.10">
    <property type="entry name" value="Multidrug resistance protein D"/>
    <property type="match status" value="1"/>
</dbReference>
<gene>
    <name evidence="8" type="ORF">EAE97_009399</name>
</gene>
<dbReference type="RefSeq" id="XP_038729470.1">
    <property type="nucleotide sequence ID" value="XM_038879914.1"/>
</dbReference>
<dbReference type="EMBL" id="RCSW01000021">
    <property type="protein sequence ID" value="KAF7931190.1"/>
    <property type="molecule type" value="Genomic_DNA"/>
</dbReference>
<feature type="transmembrane region" description="Helical" evidence="6">
    <location>
        <begin position="212"/>
        <end position="234"/>
    </location>
</feature>
<keyword evidence="4 6" id="KW-0472">Membrane</keyword>
<feature type="transmembrane region" description="Helical" evidence="6">
    <location>
        <begin position="339"/>
        <end position="360"/>
    </location>
</feature>
<feature type="transmembrane region" description="Helical" evidence="6">
    <location>
        <begin position="92"/>
        <end position="115"/>
    </location>
</feature>
<feature type="transmembrane region" description="Helical" evidence="6">
    <location>
        <begin position="292"/>
        <end position="314"/>
    </location>
</feature>
<dbReference type="Proteomes" id="UP000710849">
    <property type="component" value="Unassembled WGS sequence"/>
</dbReference>
<feature type="transmembrane region" description="Helical" evidence="6">
    <location>
        <begin position="479"/>
        <end position="497"/>
    </location>
</feature>
<dbReference type="PANTHER" id="PTHR23501">
    <property type="entry name" value="MAJOR FACILITATOR SUPERFAMILY"/>
    <property type="match status" value="1"/>
</dbReference>
<keyword evidence="2 6" id="KW-0812">Transmembrane</keyword>
<accession>A0A9P5I835</accession>
<feature type="transmembrane region" description="Helical" evidence="6">
    <location>
        <begin position="405"/>
        <end position="424"/>
    </location>
</feature>
<dbReference type="InterPro" id="IPR011701">
    <property type="entry name" value="MFS"/>
</dbReference>
<feature type="transmembrane region" description="Helical" evidence="6">
    <location>
        <begin position="541"/>
        <end position="561"/>
    </location>
</feature>
<feature type="transmembrane region" description="Helical" evidence="6">
    <location>
        <begin position="154"/>
        <end position="173"/>
    </location>
</feature>
<feature type="transmembrane region" description="Helical" evidence="6">
    <location>
        <begin position="185"/>
        <end position="206"/>
    </location>
</feature>
<dbReference type="InterPro" id="IPR036259">
    <property type="entry name" value="MFS_trans_sf"/>
</dbReference>
<evidence type="ECO:0000256" key="6">
    <source>
        <dbReference type="SAM" id="Phobius"/>
    </source>
</evidence>
<feature type="region of interest" description="Disordered" evidence="5">
    <location>
        <begin position="1"/>
        <end position="22"/>
    </location>
</feature>
<dbReference type="GO" id="GO:0005886">
    <property type="term" value="C:plasma membrane"/>
    <property type="evidence" value="ECO:0007669"/>
    <property type="project" value="TreeGrafter"/>
</dbReference>
<reference evidence="8 9" key="1">
    <citation type="journal article" date="2020" name="Genome Biol. Evol.">
        <title>Comparative genomics of Sclerotiniaceae.</title>
        <authorList>
            <person name="Valero Jimenez C.A."/>
            <person name="Steentjes M."/>
            <person name="Scholten O.E."/>
            <person name="Van Kan J.A.L."/>
        </authorList>
    </citation>
    <scope>NUCLEOTIDE SEQUENCE [LARGE SCALE GENOMIC DNA]</scope>
    <source>
        <strain evidence="8 9">MUCL 94</strain>
    </source>
</reference>
<evidence type="ECO:0000259" key="7">
    <source>
        <dbReference type="PROSITE" id="PS50850"/>
    </source>
</evidence>
<dbReference type="PRINTS" id="PR01036">
    <property type="entry name" value="TCRTETB"/>
</dbReference>
<keyword evidence="3 6" id="KW-1133">Transmembrane helix</keyword>
<dbReference type="PROSITE" id="PS50850">
    <property type="entry name" value="MFS"/>
    <property type="match status" value="1"/>
</dbReference>
<feature type="transmembrane region" description="Helical" evidence="6">
    <location>
        <begin position="267"/>
        <end position="286"/>
    </location>
</feature>
<dbReference type="GeneID" id="62152987"/>
<sequence length="573" mass="61708">MSPSMYTVEPGEASPGGTSESLSDKIIVGTTKGVPDAEAPPITILDNTRTTSLKTSAIYVLLLALCLTLFIVNMEVTIVSTSLVAITNDLGGYFQVGWIVSGYLATYSSLIVIWAKLSDIFERKTSMIGAVLTFTLFSAGCGTSKSMTSLIICRAFQGIGAAGCYSMAMVIFFEAVPSKWYGPGGSLLTTFIALATLCGPLIGGAISESTTWRWIFLLNVPIGILTAAMLFLSIPAGFPHQDSLSVQDSTWSTLCSKDSWKKVDMPGVLLLLAATIFLITGILQAGDGILPWSSPLVVTFLVLSCIAWVSFAIWERHVSYSEISSVEPIFPWRFLHNRVWIGMLLTSFLCGLPFNIIVVSLPQRFQNVNQMSAVDSGIRILPYILVAPATSMITTSLAGRKRIPLVYLLLLGSSLQLVGTVLLLQVRTVVTSVTALYGYEAIAGCGLGVTFGILILGIPYAVERRDLATATGAMIQIRMLGGAIGLAIASSLFNSYTKRQLASHLNPDQITDIQQKPSAILHLSAELQLLARRIFAEGFEMQMILVVASVATSMISGMIVWRREQLVTVAVIE</sequence>
<comment type="subcellular location">
    <subcellularLocation>
        <location evidence="1">Membrane</location>
        <topology evidence="1">Multi-pass membrane protein</topology>
    </subcellularLocation>
</comment>
<dbReference type="Gene3D" id="1.20.1250.20">
    <property type="entry name" value="MFS general substrate transporter like domains"/>
    <property type="match status" value="1"/>
</dbReference>
<evidence type="ECO:0000256" key="5">
    <source>
        <dbReference type="SAM" id="MobiDB-lite"/>
    </source>
</evidence>
<keyword evidence="9" id="KW-1185">Reference proteome</keyword>
<dbReference type="AlphaFoldDB" id="A0A9P5I835"/>
<evidence type="ECO:0000256" key="3">
    <source>
        <dbReference type="ARBA" id="ARBA00022989"/>
    </source>
</evidence>
<evidence type="ECO:0000313" key="8">
    <source>
        <dbReference type="EMBL" id="KAF7931190.1"/>
    </source>
</evidence>
<proteinExistence type="predicted"/>
<feature type="transmembrane region" description="Helical" evidence="6">
    <location>
        <begin position="436"/>
        <end position="458"/>
    </location>
</feature>
<dbReference type="Pfam" id="PF07690">
    <property type="entry name" value="MFS_1"/>
    <property type="match status" value="1"/>
</dbReference>
<comment type="caution">
    <text evidence="8">The sequence shown here is derived from an EMBL/GenBank/DDBJ whole genome shotgun (WGS) entry which is preliminary data.</text>
</comment>
<name>A0A9P5I835_9HELO</name>
<feature type="domain" description="Major facilitator superfamily (MFS) profile" evidence="7">
    <location>
        <begin position="61"/>
        <end position="565"/>
    </location>
</feature>
<feature type="transmembrane region" description="Helical" evidence="6">
    <location>
        <begin position="58"/>
        <end position="86"/>
    </location>
</feature>
<evidence type="ECO:0000256" key="1">
    <source>
        <dbReference type="ARBA" id="ARBA00004141"/>
    </source>
</evidence>
<dbReference type="SUPFAM" id="SSF103473">
    <property type="entry name" value="MFS general substrate transporter"/>
    <property type="match status" value="1"/>
</dbReference>
<evidence type="ECO:0000256" key="4">
    <source>
        <dbReference type="ARBA" id="ARBA00023136"/>
    </source>
</evidence>
<protein>
    <recommendedName>
        <fullName evidence="7">Major facilitator superfamily (MFS) profile domain-containing protein</fullName>
    </recommendedName>
</protein>